<proteinExistence type="predicted"/>
<dbReference type="AlphaFoldDB" id="A0A4Y2S7J8"/>
<gene>
    <name evidence="1" type="ORF">AVEN_57371_1</name>
</gene>
<dbReference type="Proteomes" id="UP000499080">
    <property type="component" value="Unassembled WGS sequence"/>
</dbReference>
<reference evidence="1 2" key="1">
    <citation type="journal article" date="2019" name="Sci. Rep.">
        <title>Orb-weaving spider Araneus ventricosus genome elucidates the spidroin gene catalogue.</title>
        <authorList>
            <person name="Kono N."/>
            <person name="Nakamura H."/>
            <person name="Ohtoshi R."/>
            <person name="Moran D.A.P."/>
            <person name="Shinohara A."/>
            <person name="Yoshida Y."/>
            <person name="Fujiwara M."/>
            <person name="Mori M."/>
            <person name="Tomita M."/>
            <person name="Arakawa K."/>
        </authorList>
    </citation>
    <scope>NUCLEOTIDE SEQUENCE [LARGE SCALE GENOMIC DNA]</scope>
</reference>
<sequence length="158" mass="18573">MASTQSHSSTQKLTPKPAVFVTMDFDITTNEPNPVELVAMNCRNLTSETFELKNESQWRLAIHFINRELILEQRRSENYYPTAVTVSSLEKSILTEKNVPVKTFQEYFGRNYLKQTFEEEMKEAESNEFSNLIKDKLYIIATVYGKYIRKKLLDWKML</sequence>
<organism evidence="1 2">
    <name type="scientific">Araneus ventricosus</name>
    <name type="common">Orbweaver spider</name>
    <name type="synonym">Epeira ventricosa</name>
    <dbReference type="NCBI Taxonomy" id="182803"/>
    <lineage>
        <taxon>Eukaryota</taxon>
        <taxon>Metazoa</taxon>
        <taxon>Ecdysozoa</taxon>
        <taxon>Arthropoda</taxon>
        <taxon>Chelicerata</taxon>
        <taxon>Arachnida</taxon>
        <taxon>Araneae</taxon>
        <taxon>Araneomorphae</taxon>
        <taxon>Entelegynae</taxon>
        <taxon>Araneoidea</taxon>
        <taxon>Araneidae</taxon>
        <taxon>Araneus</taxon>
    </lineage>
</organism>
<name>A0A4Y2S7J8_ARAVE</name>
<comment type="caution">
    <text evidence="1">The sequence shown here is derived from an EMBL/GenBank/DDBJ whole genome shotgun (WGS) entry which is preliminary data.</text>
</comment>
<dbReference type="EMBL" id="BGPR01020120">
    <property type="protein sequence ID" value="GBN83863.1"/>
    <property type="molecule type" value="Genomic_DNA"/>
</dbReference>
<keyword evidence="2" id="KW-1185">Reference proteome</keyword>
<evidence type="ECO:0000313" key="1">
    <source>
        <dbReference type="EMBL" id="GBN83863.1"/>
    </source>
</evidence>
<evidence type="ECO:0000313" key="2">
    <source>
        <dbReference type="Proteomes" id="UP000499080"/>
    </source>
</evidence>
<accession>A0A4Y2S7J8</accession>
<protein>
    <submittedName>
        <fullName evidence="1">Uncharacterized protein</fullName>
    </submittedName>
</protein>